<dbReference type="Proteomes" id="UP000194632">
    <property type="component" value="Unassembled WGS sequence"/>
</dbReference>
<comment type="caution">
    <text evidence="3">The sequence shown here is derived from an EMBL/GenBank/DDBJ whole genome shotgun (WGS) entry which is preliminary data.</text>
</comment>
<feature type="transmembrane region" description="Helical" evidence="2">
    <location>
        <begin position="230"/>
        <end position="250"/>
    </location>
</feature>
<keyword evidence="2" id="KW-1133">Transmembrane helix</keyword>
<organism evidence="3 4">
    <name type="scientific">Gordonia lacunae</name>
    <dbReference type="NCBI Taxonomy" id="417102"/>
    <lineage>
        <taxon>Bacteria</taxon>
        <taxon>Bacillati</taxon>
        <taxon>Actinomycetota</taxon>
        <taxon>Actinomycetes</taxon>
        <taxon>Mycobacteriales</taxon>
        <taxon>Gordoniaceae</taxon>
        <taxon>Gordonia</taxon>
    </lineage>
</organism>
<sequence length="536" mass="58696">MPEASATAAAQTPEPQTPDPGPAASTSAVTTLVGVVTRRKPEKPPAVFADHPGRMVALRWVFLIGCTVLGFWNTVVAVVDELVAQTLILYVPVLVVLALIAVIGVSWRDFEELPIYDRQTDVIVGMVVLILALAMKYLVNPRYARAYLTTHMDLLALWLFVFGAAVMLFGLRPVARYRWVWLLFVLIFPPPVRATVLLMGGTSLAAGFVLVLMAVGATAIAVGRTWRRKLLAALLAGGVGLVALFVFAALDAPRNVVVPYPALIAALATSAYMLVDYRRRGGRRWAPPVAGQISPPKVAFVGRPGLVVLLVAILLALCPTPPVGSIYQSNRYAQLGIGEPLVVPPGWRQESVGAYGWVSRLYGPGSVLIRQVMLQTRGNRAFDKFARPRRVVVDSVDSRRPLVLDVYPDIFRYDLSDERSSLPVEVDLSNGVRGRLWSVVDDERYLTYTVLSWRWNNGNRTQQIMLWAVDNHEPEAYFPEPRITILANMNSLMAILLRGNSVLLDTDPQLKDRDLLVGLAGGLIRSQLGAGVGPAR</sequence>
<feature type="transmembrane region" description="Helical" evidence="2">
    <location>
        <begin position="298"/>
        <end position="317"/>
    </location>
</feature>
<feature type="transmembrane region" description="Helical" evidence="2">
    <location>
        <begin position="154"/>
        <end position="172"/>
    </location>
</feature>
<feature type="transmembrane region" description="Helical" evidence="2">
    <location>
        <begin position="56"/>
        <end position="75"/>
    </location>
</feature>
<feature type="transmembrane region" description="Helical" evidence="2">
    <location>
        <begin position="256"/>
        <end position="277"/>
    </location>
</feature>
<feature type="region of interest" description="Disordered" evidence="1">
    <location>
        <begin position="1"/>
        <end position="26"/>
    </location>
</feature>
<evidence type="ECO:0000256" key="2">
    <source>
        <dbReference type="SAM" id="Phobius"/>
    </source>
</evidence>
<feature type="transmembrane region" description="Helical" evidence="2">
    <location>
        <begin position="122"/>
        <end position="139"/>
    </location>
</feature>
<evidence type="ECO:0000256" key="1">
    <source>
        <dbReference type="SAM" id="MobiDB-lite"/>
    </source>
</evidence>
<evidence type="ECO:0000313" key="3">
    <source>
        <dbReference type="EMBL" id="OUC78385.1"/>
    </source>
</evidence>
<dbReference type="EMBL" id="NGFO01000013">
    <property type="protein sequence ID" value="OUC78385.1"/>
    <property type="molecule type" value="Genomic_DNA"/>
</dbReference>
<dbReference type="STRING" id="417102.CA982_12930"/>
<proteinExistence type="predicted"/>
<keyword evidence="2" id="KW-0472">Membrane</keyword>
<protein>
    <submittedName>
        <fullName evidence="3">Uncharacterized protein</fullName>
    </submittedName>
</protein>
<keyword evidence="2" id="KW-0812">Transmembrane</keyword>
<dbReference type="AlphaFoldDB" id="A0A243Q9R9"/>
<gene>
    <name evidence="3" type="ORF">CA982_12930</name>
</gene>
<feature type="transmembrane region" description="Helical" evidence="2">
    <location>
        <begin position="87"/>
        <end position="110"/>
    </location>
</feature>
<feature type="compositionally biased region" description="Low complexity" evidence="1">
    <location>
        <begin position="1"/>
        <end position="14"/>
    </location>
</feature>
<reference evidence="3 4" key="1">
    <citation type="submission" date="2017-05" db="EMBL/GenBank/DDBJ databases">
        <title>Biotechnological potential of actinobacteria isolated from South African environments.</title>
        <authorList>
            <person name="Le Roes-Hill M."/>
            <person name="Prins A."/>
            <person name="Durrell K.A."/>
        </authorList>
    </citation>
    <scope>NUCLEOTIDE SEQUENCE [LARGE SCALE GENOMIC DNA]</scope>
    <source>
        <strain evidence="3">BS2</strain>
    </source>
</reference>
<evidence type="ECO:0000313" key="4">
    <source>
        <dbReference type="Proteomes" id="UP000194632"/>
    </source>
</evidence>
<accession>A0A243Q9R9</accession>
<name>A0A243Q9R9_9ACTN</name>
<feature type="transmembrane region" description="Helical" evidence="2">
    <location>
        <begin position="204"/>
        <end position="223"/>
    </location>
</feature>
<keyword evidence="4" id="KW-1185">Reference proteome</keyword>
<dbReference type="OrthoDB" id="4659043at2"/>